<evidence type="ECO:0000256" key="6">
    <source>
        <dbReference type="SAM" id="MobiDB-lite"/>
    </source>
</evidence>
<dbReference type="InterPro" id="IPR020456">
    <property type="entry name" value="Acylphosphatase"/>
</dbReference>
<evidence type="ECO:0000256" key="2">
    <source>
        <dbReference type="ARBA" id="ARBA00012150"/>
    </source>
</evidence>
<dbReference type="EMBL" id="RQXX01000001">
    <property type="protein sequence ID" value="RVV99206.1"/>
    <property type="molecule type" value="Genomic_DNA"/>
</dbReference>
<proteinExistence type="inferred from homology"/>
<dbReference type="OrthoDB" id="5295388at2"/>
<dbReference type="PROSITE" id="PS00150">
    <property type="entry name" value="ACYLPHOSPHATASE_1"/>
    <property type="match status" value="1"/>
</dbReference>
<dbReference type="InterPro" id="IPR036046">
    <property type="entry name" value="Acylphosphatase-like_dom_sf"/>
</dbReference>
<dbReference type="Proteomes" id="UP000285908">
    <property type="component" value="Unassembled WGS sequence"/>
</dbReference>
<evidence type="ECO:0000256" key="4">
    <source>
        <dbReference type="PROSITE-ProRule" id="PRU00520"/>
    </source>
</evidence>
<feature type="active site" evidence="4">
    <location>
        <position position="40"/>
    </location>
</feature>
<name>A0A438AKS2_9RHOB</name>
<feature type="domain" description="Acylphosphatase-like" evidence="7">
    <location>
        <begin position="7"/>
        <end position="93"/>
    </location>
</feature>
<dbReference type="GO" id="GO:0003998">
    <property type="term" value="F:acylphosphatase activity"/>
    <property type="evidence" value="ECO:0007669"/>
    <property type="project" value="UniProtKB-EC"/>
</dbReference>
<keyword evidence="9" id="KW-1185">Reference proteome</keyword>
<dbReference type="AlphaFoldDB" id="A0A438AKS2"/>
<organism evidence="8 9">
    <name type="scientific">Mesobaculum littorinae</name>
    <dbReference type="NCBI Taxonomy" id="2486419"/>
    <lineage>
        <taxon>Bacteria</taxon>
        <taxon>Pseudomonadati</taxon>
        <taxon>Pseudomonadota</taxon>
        <taxon>Alphaproteobacteria</taxon>
        <taxon>Rhodobacterales</taxon>
        <taxon>Roseobacteraceae</taxon>
        <taxon>Mesobaculum</taxon>
    </lineage>
</organism>
<sequence>MDEDRVTVGVTVAGRVQGVGFRAWTKAEAETLGLSGRVWNDADGTVGAILAGAPRAVQEMVDRLRKGPPSARVDTVDTQPMQDDPEPGFDVTN</sequence>
<dbReference type="InterPro" id="IPR017968">
    <property type="entry name" value="Acylphosphatase_CS"/>
</dbReference>
<evidence type="ECO:0000256" key="5">
    <source>
        <dbReference type="RuleBase" id="RU004168"/>
    </source>
</evidence>
<comment type="similarity">
    <text evidence="1 5">Belongs to the acylphosphatase family.</text>
</comment>
<evidence type="ECO:0000256" key="3">
    <source>
        <dbReference type="ARBA" id="ARBA00047645"/>
    </source>
</evidence>
<evidence type="ECO:0000259" key="7">
    <source>
        <dbReference type="PROSITE" id="PS51160"/>
    </source>
</evidence>
<dbReference type="PANTHER" id="PTHR47268">
    <property type="entry name" value="ACYLPHOSPHATASE"/>
    <property type="match status" value="1"/>
</dbReference>
<dbReference type="RefSeq" id="WP_127904647.1">
    <property type="nucleotide sequence ID" value="NZ_RQXX01000001.1"/>
</dbReference>
<comment type="catalytic activity">
    <reaction evidence="3 4">
        <text>an acyl phosphate + H2O = a carboxylate + phosphate + H(+)</text>
        <dbReference type="Rhea" id="RHEA:14965"/>
        <dbReference type="ChEBI" id="CHEBI:15377"/>
        <dbReference type="ChEBI" id="CHEBI:15378"/>
        <dbReference type="ChEBI" id="CHEBI:29067"/>
        <dbReference type="ChEBI" id="CHEBI:43474"/>
        <dbReference type="ChEBI" id="CHEBI:59918"/>
        <dbReference type="EC" id="3.6.1.7"/>
    </reaction>
</comment>
<protein>
    <recommendedName>
        <fullName evidence="2 4">acylphosphatase</fullName>
        <ecNumber evidence="2 4">3.6.1.7</ecNumber>
    </recommendedName>
</protein>
<dbReference type="Gene3D" id="3.30.70.100">
    <property type="match status" value="1"/>
</dbReference>
<dbReference type="PANTHER" id="PTHR47268:SF4">
    <property type="entry name" value="ACYLPHOSPHATASE"/>
    <property type="match status" value="1"/>
</dbReference>
<accession>A0A438AKS2</accession>
<gene>
    <name evidence="8" type="ORF">EKE94_00470</name>
</gene>
<dbReference type="EC" id="3.6.1.7" evidence="2 4"/>
<dbReference type="PROSITE" id="PS51160">
    <property type="entry name" value="ACYLPHOSPHATASE_3"/>
    <property type="match status" value="1"/>
</dbReference>
<feature type="active site" evidence="4">
    <location>
        <position position="22"/>
    </location>
</feature>
<evidence type="ECO:0000313" key="8">
    <source>
        <dbReference type="EMBL" id="RVV99206.1"/>
    </source>
</evidence>
<dbReference type="InterPro" id="IPR001792">
    <property type="entry name" value="Acylphosphatase-like_dom"/>
</dbReference>
<dbReference type="PRINTS" id="PR00112">
    <property type="entry name" value="ACYLPHPHTASE"/>
</dbReference>
<feature type="region of interest" description="Disordered" evidence="6">
    <location>
        <begin position="64"/>
        <end position="93"/>
    </location>
</feature>
<evidence type="ECO:0000256" key="1">
    <source>
        <dbReference type="ARBA" id="ARBA00005614"/>
    </source>
</evidence>
<evidence type="ECO:0000313" key="9">
    <source>
        <dbReference type="Proteomes" id="UP000285908"/>
    </source>
</evidence>
<dbReference type="Pfam" id="PF00708">
    <property type="entry name" value="Acylphosphatase"/>
    <property type="match status" value="1"/>
</dbReference>
<comment type="caution">
    <text evidence="8">The sequence shown here is derived from an EMBL/GenBank/DDBJ whole genome shotgun (WGS) entry which is preliminary data.</text>
</comment>
<dbReference type="SUPFAM" id="SSF54975">
    <property type="entry name" value="Acylphosphatase/BLUF domain-like"/>
    <property type="match status" value="1"/>
</dbReference>
<keyword evidence="4" id="KW-0378">Hydrolase</keyword>
<reference evidence="8 9" key="1">
    <citation type="submission" date="2018-11" db="EMBL/GenBank/DDBJ databases">
        <title>Mesobaculum littorinae gen. nov., sp. nov., isolated from Littorina scabra that represents a novel genus of the order Rhodobacteraceae.</title>
        <authorList>
            <person name="Li F."/>
        </authorList>
    </citation>
    <scope>NUCLEOTIDE SEQUENCE [LARGE SCALE GENOMIC DNA]</scope>
    <source>
        <strain evidence="8 9">M0103</strain>
    </source>
</reference>